<feature type="domain" description="Nudix hydrolase" evidence="1">
    <location>
        <begin position="35"/>
        <end position="174"/>
    </location>
</feature>
<dbReference type="InterPro" id="IPR000086">
    <property type="entry name" value="NUDIX_hydrolase_dom"/>
</dbReference>
<evidence type="ECO:0000313" key="2">
    <source>
        <dbReference type="EMBL" id="GAP87894.1"/>
    </source>
</evidence>
<dbReference type="EMBL" id="DF977461">
    <property type="protein sequence ID" value="GAP87894.1"/>
    <property type="molecule type" value="Genomic_DNA"/>
</dbReference>
<dbReference type="Proteomes" id="UP000054516">
    <property type="component" value="Unassembled WGS sequence"/>
</dbReference>
<evidence type="ECO:0000313" key="3">
    <source>
        <dbReference type="Proteomes" id="UP000054516"/>
    </source>
</evidence>
<dbReference type="InterPro" id="IPR015797">
    <property type="entry name" value="NUDIX_hydrolase-like_dom_sf"/>
</dbReference>
<keyword evidence="3" id="KW-1185">Reference proteome</keyword>
<dbReference type="AlphaFoldDB" id="A0A1W2TIB7"/>
<gene>
    <name evidence="2" type="ORF">SAMD00023353_1601120</name>
</gene>
<dbReference type="Pfam" id="PF00293">
    <property type="entry name" value="NUDIX"/>
    <property type="match status" value="1"/>
</dbReference>
<dbReference type="PANTHER" id="PTHR43736:SF1">
    <property type="entry name" value="DIHYDRONEOPTERIN TRIPHOSPHATE DIPHOSPHATASE"/>
    <property type="match status" value="1"/>
</dbReference>
<proteinExistence type="predicted"/>
<dbReference type="OrthoDB" id="276276at2759"/>
<accession>A0A1W2TIB7</accession>
<evidence type="ECO:0000259" key="1">
    <source>
        <dbReference type="PROSITE" id="PS51462"/>
    </source>
</evidence>
<dbReference type="CDD" id="cd02883">
    <property type="entry name" value="NUDIX_Hydrolase"/>
    <property type="match status" value="1"/>
</dbReference>
<organism evidence="2">
    <name type="scientific">Rosellinia necatrix</name>
    <name type="common">White root-rot fungus</name>
    <dbReference type="NCBI Taxonomy" id="77044"/>
    <lineage>
        <taxon>Eukaryota</taxon>
        <taxon>Fungi</taxon>
        <taxon>Dikarya</taxon>
        <taxon>Ascomycota</taxon>
        <taxon>Pezizomycotina</taxon>
        <taxon>Sordariomycetes</taxon>
        <taxon>Xylariomycetidae</taxon>
        <taxon>Xylariales</taxon>
        <taxon>Xylariaceae</taxon>
        <taxon>Rosellinia</taxon>
    </lineage>
</organism>
<sequence length="185" mass="20287">MTEGPVFHFNYDSSLTEFAVSKASYLADHPDVSFGYIATSSLVVVARPGFEPRILLLQRAASDSSPNKWEPPGGACEDGDASILHAAARKLKKEAGLEADFIAKLIGDPYFFRINLGNVCQFNFVVRVKTGGISMPAVKLDPKEHQRLVWATEGEVRARKIDDIDLDFTSKEVEDTVLLALKGSE</sequence>
<dbReference type="PROSITE" id="PS51462">
    <property type="entry name" value="NUDIX"/>
    <property type="match status" value="1"/>
</dbReference>
<reference evidence="2" key="1">
    <citation type="submission" date="2016-03" db="EMBL/GenBank/DDBJ databases">
        <title>Draft genome sequence of Rosellinia necatrix.</title>
        <authorList>
            <person name="Kanematsu S."/>
        </authorList>
    </citation>
    <scope>NUCLEOTIDE SEQUENCE [LARGE SCALE GENOMIC DNA]</scope>
    <source>
        <strain evidence="2">W97</strain>
    </source>
</reference>
<name>A0A1W2TIB7_ROSNE</name>
<dbReference type="Gene3D" id="3.90.79.10">
    <property type="entry name" value="Nucleoside Triphosphate Pyrophosphohydrolase"/>
    <property type="match status" value="1"/>
</dbReference>
<dbReference type="OMA" id="DGFPNLW"/>
<dbReference type="SUPFAM" id="SSF55811">
    <property type="entry name" value="Nudix"/>
    <property type="match status" value="1"/>
</dbReference>
<protein>
    <submittedName>
        <fullName evidence="2">Putative NUDIX domain protein</fullName>
    </submittedName>
</protein>
<dbReference type="PANTHER" id="PTHR43736">
    <property type="entry name" value="ADP-RIBOSE PYROPHOSPHATASE"/>
    <property type="match status" value="1"/>
</dbReference>